<dbReference type="Gene3D" id="6.10.140.350">
    <property type="match status" value="1"/>
</dbReference>
<keyword evidence="4" id="KW-0812">Transmembrane</keyword>
<dbReference type="InterPro" id="IPR008978">
    <property type="entry name" value="HSP20-like_chaperone"/>
</dbReference>
<accession>A0ABD3SZU9</accession>
<dbReference type="GO" id="GO:0005737">
    <property type="term" value="C:cytoplasm"/>
    <property type="evidence" value="ECO:0007669"/>
    <property type="project" value="UniProtKB-SubCell"/>
</dbReference>
<evidence type="ECO:0000256" key="1">
    <source>
        <dbReference type="ARBA" id="ARBA00025733"/>
    </source>
</evidence>
<evidence type="ECO:0000256" key="2">
    <source>
        <dbReference type="RuleBase" id="RU369032"/>
    </source>
</evidence>
<evidence type="ECO:0000313" key="7">
    <source>
        <dbReference type="Proteomes" id="UP001634393"/>
    </source>
</evidence>
<dbReference type="GO" id="GO:0005634">
    <property type="term" value="C:nucleus"/>
    <property type="evidence" value="ECO:0007669"/>
    <property type="project" value="UniProtKB-SubCell"/>
</dbReference>
<comment type="function">
    <text evidence="2">Acts as a co-chaperone for HSP90.</text>
</comment>
<keyword evidence="7" id="KW-1185">Reference proteome</keyword>
<dbReference type="GO" id="GO:0101031">
    <property type="term" value="C:protein folding chaperone complex"/>
    <property type="evidence" value="ECO:0007669"/>
    <property type="project" value="UniProtKB-ARBA"/>
</dbReference>
<sequence>MRHYLFYSVPEKACCSFAFTPIYICALGLSLFGLLQTSEYEVSYPEVLWAQRSDRVYLTVSVPDARGISVNCEPEGIFSFSAIGPNGEPFNVSLELYGKIAPQGCKTKTGLRNILCTVMKEQKGWWKRLLKSEEKPAPYIKVDWYKWCDEDEDESEAYQPSDEDSVNNDENEESSDDEGMLYLPDLEKARATNFK</sequence>
<reference evidence="6 7" key="1">
    <citation type="submission" date="2024-12" db="EMBL/GenBank/DDBJ databases">
        <title>The unique morphological basis and parallel evolutionary history of personate flowers in Penstemon.</title>
        <authorList>
            <person name="Depatie T.H."/>
            <person name="Wessinger C.A."/>
        </authorList>
    </citation>
    <scope>NUCLEOTIDE SEQUENCE [LARGE SCALE GENOMIC DNA]</scope>
    <source>
        <strain evidence="6">WTNN_2</strain>
        <tissue evidence="6">Leaf</tissue>
    </source>
</reference>
<comment type="subunit">
    <text evidence="2">Interacts with HSP90 in an ATP-dependent manner.</text>
</comment>
<dbReference type="PROSITE" id="PS51203">
    <property type="entry name" value="CS"/>
    <property type="match status" value="1"/>
</dbReference>
<feature type="transmembrane region" description="Helical" evidence="4">
    <location>
        <begin position="12"/>
        <end position="35"/>
    </location>
</feature>
<comment type="subcellular location">
    <subcellularLocation>
        <location evidence="2">Cytoplasm</location>
    </subcellularLocation>
    <subcellularLocation>
        <location evidence="2">Nucleus</location>
    </subcellularLocation>
</comment>
<evidence type="ECO:0000313" key="6">
    <source>
        <dbReference type="EMBL" id="KAL3830150.1"/>
    </source>
</evidence>
<evidence type="ECO:0000259" key="5">
    <source>
        <dbReference type="PROSITE" id="PS51203"/>
    </source>
</evidence>
<feature type="region of interest" description="Disordered" evidence="3">
    <location>
        <begin position="152"/>
        <end position="195"/>
    </location>
</feature>
<dbReference type="Proteomes" id="UP001634393">
    <property type="component" value="Unassembled WGS sequence"/>
</dbReference>
<keyword evidence="2" id="KW-0143">Chaperone</keyword>
<keyword evidence="4" id="KW-1133">Transmembrane helix</keyword>
<dbReference type="PANTHER" id="PTHR22932:SF1">
    <property type="entry name" value="CO-CHAPERONE PROTEIN DAF-41"/>
    <property type="match status" value="1"/>
</dbReference>
<evidence type="ECO:0000256" key="4">
    <source>
        <dbReference type="SAM" id="Phobius"/>
    </source>
</evidence>
<keyword evidence="4" id="KW-0472">Membrane</keyword>
<dbReference type="AlphaFoldDB" id="A0ABD3SZU9"/>
<dbReference type="GO" id="GO:0009408">
    <property type="term" value="P:response to heat"/>
    <property type="evidence" value="ECO:0007669"/>
    <property type="project" value="UniProtKB-ARBA"/>
</dbReference>
<protein>
    <recommendedName>
        <fullName evidence="2">Co-chaperone protein p23</fullName>
    </recommendedName>
</protein>
<feature type="compositionally biased region" description="Acidic residues" evidence="3">
    <location>
        <begin position="152"/>
        <end position="179"/>
    </location>
</feature>
<proteinExistence type="inferred from homology"/>
<name>A0ABD3SZU9_9LAMI</name>
<keyword evidence="2" id="KW-0539">Nucleus</keyword>
<dbReference type="EMBL" id="JBJXBP010000005">
    <property type="protein sequence ID" value="KAL3830150.1"/>
    <property type="molecule type" value="Genomic_DNA"/>
</dbReference>
<dbReference type="Gene3D" id="2.60.40.790">
    <property type="match status" value="1"/>
</dbReference>
<feature type="compositionally biased region" description="Basic and acidic residues" evidence="3">
    <location>
        <begin position="185"/>
        <end position="195"/>
    </location>
</feature>
<dbReference type="GO" id="GO:0051087">
    <property type="term" value="F:protein-folding chaperone binding"/>
    <property type="evidence" value="ECO:0007669"/>
    <property type="project" value="UniProtKB-ARBA"/>
</dbReference>
<gene>
    <name evidence="6" type="ORF">ACJIZ3_018952</name>
</gene>
<dbReference type="SUPFAM" id="SSF49764">
    <property type="entry name" value="HSP20-like chaperones"/>
    <property type="match status" value="1"/>
</dbReference>
<feature type="domain" description="CS" evidence="5">
    <location>
        <begin position="42"/>
        <end position="130"/>
    </location>
</feature>
<organism evidence="6 7">
    <name type="scientific">Penstemon smallii</name>
    <dbReference type="NCBI Taxonomy" id="265156"/>
    <lineage>
        <taxon>Eukaryota</taxon>
        <taxon>Viridiplantae</taxon>
        <taxon>Streptophyta</taxon>
        <taxon>Embryophyta</taxon>
        <taxon>Tracheophyta</taxon>
        <taxon>Spermatophyta</taxon>
        <taxon>Magnoliopsida</taxon>
        <taxon>eudicotyledons</taxon>
        <taxon>Gunneridae</taxon>
        <taxon>Pentapetalae</taxon>
        <taxon>asterids</taxon>
        <taxon>lamiids</taxon>
        <taxon>Lamiales</taxon>
        <taxon>Plantaginaceae</taxon>
        <taxon>Cheloneae</taxon>
        <taxon>Penstemon</taxon>
    </lineage>
</organism>
<evidence type="ECO:0000256" key="3">
    <source>
        <dbReference type="SAM" id="MobiDB-lite"/>
    </source>
</evidence>
<keyword evidence="2" id="KW-0963">Cytoplasm</keyword>
<comment type="caution">
    <text evidence="6">The sequence shown here is derived from an EMBL/GenBank/DDBJ whole genome shotgun (WGS) entry which is preliminary data.</text>
</comment>
<dbReference type="InterPro" id="IPR045250">
    <property type="entry name" value="p23-like"/>
</dbReference>
<dbReference type="CDD" id="cd06465">
    <property type="entry name" value="p23_hB-ind1_like"/>
    <property type="match status" value="1"/>
</dbReference>
<dbReference type="Pfam" id="PF04969">
    <property type="entry name" value="CS"/>
    <property type="match status" value="1"/>
</dbReference>
<comment type="similarity">
    <text evidence="1 2">Belongs to the p23/wos2 family.</text>
</comment>
<dbReference type="InterPro" id="IPR007052">
    <property type="entry name" value="CS_dom"/>
</dbReference>
<dbReference type="FunFam" id="2.60.40.790:FF:000013">
    <property type="entry name" value="Very-long-chain (3R)-3-hydroxyacyl-CoA dehydratase"/>
    <property type="match status" value="1"/>
</dbReference>
<dbReference type="GO" id="GO:0051879">
    <property type="term" value="F:Hsp90 protein binding"/>
    <property type="evidence" value="ECO:0007669"/>
    <property type="project" value="UniProtKB-UniRule"/>
</dbReference>
<dbReference type="PANTHER" id="PTHR22932">
    <property type="entry name" value="TELOMERASE-BINDING PROTEIN P23 HSP90 CO-CHAPERONE"/>
    <property type="match status" value="1"/>
</dbReference>